<keyword evidence="2" id="KW-1185">Reference proteome</keyword>
<name>K3WZ93_GLOUD</name>
<dbReference type="EMBL" id="GL376602">
    <property type="status" value="NOT_ANNOTATED_CDS"/>
    <property type="molecule type" value="Genomic_DNA"/>
</dbReference>
<dbReference type="EnsemblProtists" id="PYU1_T010292">
    <property type="protein sequence ID" value="PYU1_T010292"/>
    <property type="gene ID" value="PYU1_G010272"/>
</dbReference>
<organism evidence="1 2">
    <name type="scientific">Globisporangium ultimum (strain ATCC 200006 / CBS 805.95 / DAOM BR144)</name>
    <name type="common">Pythium ultimum</name>
    <dbReference type="NCBI Taxonomy" id="431595"/>
    <lineage>
        <taxon>Eukaryota</taxon>
        <taxon>Sar</taxon>
        <taxon>Stramenopiles</taxon>
        <taxon>Oomycota</taxon>
        <taxon>Peronosporomycetes</taxon>
        <taxon>Pythiales</taxon>
        <taxon>Pythiaceae</taxon>
        <taxon>Globisporangium</taxon>
    </lineage>
</organism>
<proteinExistence type="predicted"/>
<reference evidence="2" key="1">
    <citation type="journal article" date="2010" name="Genome Biol.">
        <title>Genome sequence of the necrotrophic plant pathogen Pythium ultimum reveals original pathogenicity mechanisms and effector repertoire.</title>
        <authorList>
            <person name="Levesque C.A."/>
            <person name="Brouwer H."/>
            <person name="Cano L."/>
            <person name="Hamilton J.P."/>
            <person name="Holt C."/>
            <person name="Huitema E."/>
            <person name="Raffaele S."/>
            <person name="Robideau G.P."/>
            <person name="Thines M."/>
            <person name="Win J."/>
            <person name="Zerillo M.M."/>
            <person name="Beakes G.W."/>
            <person name="Boore J.L."/>
            <person name="Busam D."/>
            <person name="Dumas B."/>
            <person name="Ferriera S."/>
            <person name="Fuerstenberg S.I."/>
            <person name="Gachon C.M."/>
            <person name="Gaulin E."/>
            <person name="Govers F."/>
            <person name="Grenville-Briggs L."/>
            <person name="Horner N."/>
            <person name="Hostetler J."/>
            <person name="Jiang R.H."/>
            <person name="Johnson J."/>
            <person name="Krajaejun T."/>
            <person name="Lin H."/>
            <person name="Meijer H.J."/>
            <person name="Moore B."/>
            <person name="Morris P."/>
            <person name="Phuntmart V."/>
            <person name="Puiu D."/>
            <person name="Shetty J."/>
            <person name="Stajich J.E."/>
            <person name="Tripathy S."/>
            <person name="Wawra S."/>
            <person name="van West P."/>
            <person name="Whitty B.R."/>
            <person name="Coutinho P.M."/>
            <person name="Henrissat B."/>
            <person name="Martin F."/>
            <person name="Thomas P.D."/>
            <person name="Tyler B.M."/>
            <person name="De Vries R.P."/>
            <person name="Kamoun S."/>
            <person name="Yandell M."/>
            <person name="Tisserat N."/>
            <person name="Buell C.R."/>
        </authorList>
    </citation>
    <scope>NUCLEOTIDE SEQUENCE</scope>
    <source>
        <strain evidence="2">DAOM:BR144</strain>
    </source>
</reference>
<reference evidence="1" key="3">
    <citation type="submission" date="2015-02" db="UniProtKB">
        <authorList>
            <consortium name="EnsemblProtists"/>
        </authorList>
    </citation>
    <scope>IDENTIFICATION</scope>
    <source>
        <strain evidence="1">DAOM BR144</strain>
    </source>
</reference>
<dbReference type="InParanoid" id="K3WZ93"/>
<evidence type="ECO:0000313" key="1">
    <source>
        <dbReference type="EnsemblProtists" id="PYU1_T010292"/>
    </source>
</evidence>
<dbReference type="HOGENOM" id="CLU_1464050_0_0_1"/>
<dbReference type="VEuPathDB" id="FungiDB:PYU1_G010272"/>
<reference evidence="2" key="2">
    <citation type="submission" date="2010-04" db="EMBL/GenBank/DDBJ databases">
        <authorList>
            <person name="Buell R."/>
            <person name="Hamilton J."/>
            <person name="Hostetler J."/>
        </authorList>
    </citation>
    <scope>NUCLEOTIDE SEQUENCE [LARGE SCALE GENOMIC DNA]</scope>
    <source>
        <strain evidence="2">DAOM:BR144</strain>
    </source>
</reference>
<dbReference type="AlphaFoldDB" id="K3WZ93"/>
<dbReference type="Proteomes" id="UP000019132">
    <property type="component" value="Unassembled WGS sequence"/>
</dbReference>
<protein>
    <submittedName>
        <fullName evidence="1">Uncharacterized protein</fullName>
    </submittedName>
</protein>
<accession>K3WZ93</accession>
<sequence length="185" mass="21583">MKHREFFTSLQLHLDVAPATIVLTLPPLKLQKVLQFLLLHAGHKLGAKFLKPLFHVFLFVDVHHSLFGLEFDSLKLLFLLSRQNLEIRSLPLQRERALEPFVLCLKHFRCFIERLVGILLHGIKTLQSTRSRLVVQRFEIQDAELLGFNGFFPSLLLCCQDQVLLLQPRLMLSLQFRTLLFDVFQ</sequence>
<evidence type="ECO:0000313" key="2">
    <source>
        <dbReference type="Proteomes" id="UP000019132"/>
    </source>
</evidence>